<feature type="region of interest" description="Disordered" evidence="1">
    <location>
        <begin position="141"/>
        <end position="185"/>
    </location>
</feature>
<feature type="compositionally biased region" description="Polar residues" evidence="1">
    <location>
        <begin position="176"/>
        <end position="185"/>
    </location>
</feature>
<evidence type="ECO:0000313" key="3">
    <source>
        <dbReference type="Proteomes" id="UP000076532"/>
    </source>
</evidence>
<feature type="region of interest" description="Disordered" evidence="1">
    <location>
        <begin position="301"/>
        <end position="375"/>
    </location>
</feature>
<dbReference type="AlphaFoldDB" id="A0A166L340"/>
<sequence length="601" mass="66774">MTSVDSDISSPTRSPIIRRIADTEQDRTQTVTPAWSRESAAGSESSDDLDMPPLEDVTSDDVDKLMSKSEKDWNEMRKEITDELAVAKVQTSSAPLLSVASPETPSITPTPLNSRVTDPRRLYTPARPQIPVFLVRAPCDESDSMCSTPELTSDKADDQAPEDDDCPETPDPLDQLSRSSPITSSLPCIEPSTPAPQLLLVPTCPDSPAANATQHRDPFGRSRFISRNGIACCIEAEADRVREMSPSDHIMCDEPGYAEYKAQMRQTLQRIEEMSDNDVGLTAFLVFKDLQQVQEALERTQSDAIRTTSPPAEHRPPNASVPTSERAPSPIDTERPSSPHPSEPAATQPDQSTAPKPAVSNPPAYEDEDGPIPQYPRNVWIGDRAYFPGGTNNYVREAATVEGYTFVHVKKSSIISDTRGINPDEIEMYTRLGGNLESFYWPGHLQQADEFSLPLPRSTATMYRMRYHEMLFQRKEYKILIHRVSSHIVNELSAAVPTSVYIKPRLTSSPKLSSAYTSIVDQAHWSFHESEARAPHTYSGTIIYMHSDPKDTDSDEDMADAPTTPKTTDTRRAALPSNHEGEAQHSEDRNHHECLVRDDVF</sequence>
<reference evidence="2 3" key="1">
    <citation type="journal article" date="2016" name="Mol. Biol. Evol.">
        <title>Comparative Genomics of Early-Diverging Mushroom-Forming Fungi Provides Insights into the Origins of Lignocellulose Decay Capabilities.</title>
        <authorList>
            <person name="Nagy L.G."/>
            <person name="Riley R."/>
            <person name="Tritt A."/>
            <person name="Adam C."/>
            <person name="Daum C."/>
            <person name="Floudas D."/>
            <person name="Sun H."/>
            <person name="Yadav J.S."/>
            <person name="Pangilinan J."/>
            <person name="Larsson K.H."/>
            <person name="Matsuura K."/>
            <person name="Barry K."/>
            <person name="Labutti K."/>
            <person name="Kuo R."/>
            <person name="Ohm R.A."/>
            <person name="Bhattacharya S.S."/>
            <person name="Shirouzu T."/>
            <person name="Yoshinaga Y."/>
            <person name="Martin F.M."/>
            <person name="Grigoriev I.V."/>
            <person name="Hibbett D.S."/>
        </authorList>
    </citation>
    <scope>NUCLEOTIDE SEQUENCE [LARGE SCALE GENOMIC DNA]</scope>
    <source>
        <strain evidence="2 3">CBS 109695</strain>
    </source>
</reference>
<dbReference type="EMBL" id="KV417539">
    <property type="protein sequence ID" value="KZP22527.1"/>
    <property type="molecule type" value="Genomic_DNA"/>
</dbReference>
<feature type="compositionally biased region" description="Basic and acidic residues" evidence="1">
    <location>
        <begin position="579"/>
        <end position="601"/>
    </location>
</feature>
<feature type="compositionally biased region" description="Polar residues" evidence="1">
    <location>
        <begin position="92"/>
        <end position="116"/>
    </location>
</feature>
<accession>A0A166L340</accession>
<protein>
    <submittedName>
        <fullName evidence="2">Uncharacterized protein</fullName>
    </submittedName>
</protein>
<dbReference type="Proteomes" id="UP000076532">
    <property type="component" value="Unassembled WGS sequence"/>
</dbReference>
<name>A0A166L340_9AGAM</name>
<proteinExistence type="predicted"/>
<gene>
    <name evidence="2" type="ORF">FIBSPDRAFT_890403</name>
</gene>
<evidence type="ECO:0000313" key="2">
    <source>
        <dbReference type="EMBL" id="KZP22527.1"/>
    </source>
</evidence>
<feature type="region of interest" description="Disordered" evidence="1">
    <location>
        <begin position="92"/>
        <end position="119"/>
    </location>
</feature>
<feature type="region of interest" description="Disordered" evidence="1">
    <location>
        <begin position="1"/>
        <end position="67"/>
    </location>
</feature>
<feature type="region of interest" description="Disordered" evidence="1">
    <location>
        <begin position="547"/>
        <end position="601"/>
    </location>
</feature>
<organism evidence="2 3">
    <name type="scientific">Athelia psychrophila</name>
    <dbReference type="NCBI Taxonomy" id="1759441"/>
    <lineage>
        <taxon>Eukaryota</taxon>
        <taxon>Fungi</taxon>
        <taxon>Dikarya</taxon>
        <taxon>Basidiomycota</taxon>
        <taxon>Agaricomycotina</taxon>
        <taxon>Agaricomycetes</taxon>
        <taxon>Agaricomycetidae</taxon>
        <taxon>Atheliales</taxon>
        <taxon>Atheliaceae</taxon>
        <taxon>Athelia</taxon>
    </lineage>
</organism>
<evidence type="ECO:0000256" key="1">
    <source>
        <dbReference type="SAM" id="MobiDB-lite"/>
    </source>
</evidence>
<feature type="compositionally biased region" description="Polar residues" evidence="1">
    <location>
        <begin position="1"/>
        <end position="13"/>
    </location>
</feature>
<keyword evidence="3" id="KW-1185">Reference proteome</keyword>
<feature type="compositionally biased region" description="Acidic residues" evidence="1">
    <location>
        <begin position="159"/>
        <end position="168"/>
    </location>
</feature>